<feature type="compositionally biased region" description="Basic residues" evidence="1">
    <location>
        <begin position="258"/>
        <end position="267"/>
    </location>
</feature>
<feature type="compositionally biased region" description="Low complexity" evidence="1">
    <location>
        <begin position="320"/>
        <end position="334"/>
    </location>
</feature>
<evidence type="ECO:0000313" key="3">
    <source>
        <dbReference type="EMBL" id="KAG2446602.1"/>
    </source>
</evidence>
<feature type="region of interest" description="Disordered" evidence="1">
    <location>
        <begin position="169"/>
        <end position="207"/>
    </location>
</feature>
<feature type="signal peptide" evidence="2">
    <location>
        <begin position="1"/>
        <end position="16"/>
    </location>
</feature>
<gene>
    <name evidence="3" type="ORF">HYH02_008587</name>
</gene>
<dbReference type="EMBL" id="JAEHOD010000026">
    <property type="protein sequence ID" value="KAG2446602.1"/>
    <property type="molecule type" value="Genomic_DNA"/>
</dbReference>
<dbReference type="OrthoDB" id="533717at2759"/>
<evidence type="ECO:0000256" key="1">
    <source>
        <dbReference type="SAM" id="MobiDB-lite"/>
    </source>
</evidence>
<evidence type="ECO:0000313" key="4">
    <source>
        <dbReference type="Proteomes" id="UP000613740"/>
    </source>
</evidence>
<evidence type="ECO:0000256" key="2">
    <source>
        <dbReference type="SAM" id="SignalP"/>
    </source>
</evidence>
<comment type="caution">
    <text evidence="3">The sequence shown here is derived from an EMBL/GenBank/DDBJ whole genome shotgun (WGS) entry which is preliminary data.</text>
</comment>
<name>A0A836B3L0_9CHLO</name>
<feature type="chain" id="PRO_5032297016" description="SGNH hydrolase-type esterase domain-containing protein" evidence="2">
    <location>
        <begin position="17"/>
        <end position="924"/>
    </location>
</feature>
<feature type="compositionally biased region" description="Low complexity" evidence="1">
    <location>
        <begin position="517"/>
        <end position="529"/>
    </location>
</feature>
<keyword evidence="2" id="KW-0732">Signal</keyword>
<reference evidence="3" key="1">
    <citation type="journal article" date="2020" name="bioRxiv">
        <title>Comparative genomics of Chlamydomonas.</title>
        <authorList>
            <person name="Craig R.J."/>
            <person name="Hasan A.R."/>
            <person name="Ness R.W."/>
            <person name="Keightley P.D."/>
        </authorList>
    </citation>
    <scope>NUCLEOTIDE SEQUENCE</scope>
    <source>
        <strain evidence="3">CCAP 11/173</strain>
    </source>
</reference>
<feature type="compositionally biased region" description="Low complexity" evidence="1">
    <location>
        <begin position="493"/>
        <end position="509"/>
    </location>
</feature>
<dbReference type="AlphaFoldDB" id="A0A836B3L0"/>
<feature type="region of interest" description="Disordered" evidence="1">
    <location>
        <begin position="247"/>
        <end position="272"/>
    </location>
</feature>
<feature type="compositionally biased region" description="Low complexity" evidence="1">
    <location>
        <begin position="169"/>
        <end position="186"/>
    </location>
</feature>
<organism evidence="3 4">
    <name type="scientific">Chlamydomonas schloesseri</name>
    <dbReference type="NCBI Taxonomy" id="2026947"/>
    <lineage>
        <taxon>Eukaryota</taxon>
        <taxon>Viridiplantae</taxon>
        <taxon>Chlorophyta</taxon>
        <taxon>core chlorophytes</taxon>
        <taxon>Chlorophyceae</taxon>
        <taxon>CS clade</taxon>
        <taxon>Chlamydomonadales</taxon>
        <taxon>Chlamydomonadaceae</taxon>
        <taxon>Chlamydomonas</taxon>
    </lineage>
</organism>
<dbReference type="PANTHER" id="PTHR34407">
    <property type="entry name" value="EXPRESSED PROTEIN"/>
    <property type="match status" value="1"/>
</dbReference>
<dbReference type="PANTHER" id="PTHR34407:SF1">
    <property type="entry name" value="SGNH HYDROLASE-TYPE ESTERASE DOMAIN-CONTAINING PROTEIN"/>
    <property type="match status" value="1"/>
</dbReference>
<feature type="compositionally biased region" description="Low complexity" evidence="1">
    <location>
        <begin position="630"/>
        <end position="671"/>
    </location>
</feature>
<feature type="region of interest" description="Disordered" evidence="1">
    <location>
        <begin position="625"/>
        <end position="681"/>
    </location>
</feature>
<dbReference type="SUPFAM" id="SSF52266">
    <property type="entry name" value="SGNH hydrolase"/>
    <property type="match status" value="1"/>
</dbReference>
<protein>
    <recommendedName>
        <fullName evidence="5">SGNH hydrolase-type esterase domain-containing protein</fullName>
    </recommendedName>
</protein>
<feature type="region of interest" description="Disordered" evidence="1">
    <location>
        <begin position="311"/>
        <end position="334"/>
    </location>
</feature>
<keyword evidence="4" id="KW-1185">Reference proteome</keyword>
<feature type="region of interest" description="Disordered" evidence="1">
    <location>
        <begin position="493"/>
        <end position="529"/>
    </location>
</feature>
<sequence>MRLVLLLASLILCTRWAPRTEVAAYQRATRPNLTNLTAEEAHLAEVYWAYRVYDRVVRPPGERGPRPGRADLSYAFITPLPERLAGIGYVGHAARLRLLVERVRRGSAIRVGALGGSITFGQGAGGPEFTYAAQFVEWLNAALPPDRPGRFTELPAPYWSGSSSYGISSGGSSSSSTADGSSSDGSSKAEGRRRLASSAAPEAVAATAGTEAEAEAATAAAAAAAAAAGSVQQDGLRRLMQSAAALAAGGRAGGRGSGRGRRGGRRRGGADLNGGLLVGGAAGRQGATAAAAAVAAASGTDVRAAGMTALEEEEEGLGTGSSSGSSNIGDAASGGADSAAAAAAGAAAAGRVPYRRYRHHYMSGAVPGTQSGYMSSCLQHHLPRDADLVLLDYAVNDPPQPSHAFDDPHRRAFERLLRKALSWPSRPAVVLVNMFAAGAARGRYYYNAERDFSELASYYGVPAVSLKAALVPAYSAAAVAAAAGRAAAVAATAGSAATTPRRSSSSGSSSSGGAGLLRGSANNGTTSTTTTTTTAVAAAQAAAWRLRLPATAVGYAPGSSSATAARQTAALGNASLPVLLPAVFNGGKHHPGRGGHVVAAELLISLVLELLRSNEHLTELMDGPDVALLGNTTSTSTSTSTSRGNSTSTSTSTSRGNSSASSSASSNNAGAPAAERGSGPVLRGLGPAAAAALEELAARPLPPPLAEGNYEAAVTTCYIEHELSAIVQRPATGWNYTDEGRGKWGWVALEPGRQLRIKLNTLLPGERAAAAPGTRGLIVVQIAYLQSYSGMGAARVTCESGCVCEAAAAAQGGLEVDGHDPRPVSVTSIADLRVSQHPECVLLITTLGPGRNAKRAKRPAAGAAAGGGSGMPGDKFKLMGVVVGEEPGAAAGTVNWVRPESHESAQLMRLMANQTGNFSMTNHY</sequence>
<accession>A0A836B3L0</accession>
<dbReference type="Proteomes" id="UP000613740">
    <property type="component" value="Unassembled WGS sequence"/>
</dbReference>
<evidence type="ECO:0008006" key="5">
    <source>
        <dbReference type="Google" id="ProtNLM"/>
    </source>
</evidence>
<proteinExistence type="predicted"/>
<feature type="compositionally biased region" description="Low complexity" evidence="1">
    <location>
        <begin position="196"/>
        <end position="207"/>
    </location>
</feature>